<evidence type="ECO:0000313" key="5">
    <source>
        <dbReference type="EMBL" id="KRX00539.1"/>
    </source>
</evidence>
<evidence type="ECO:0000259" key="3">
    <source>
        <dbReference type="Pfam" id="PF14643"/>
    </source>
</evidence>
<gene>
    <name evidence="5" type="ORF">PPERSA_04560</name>
</gene>
<feature type="coiled-coil region" evidence="1">
    <location>
        <begin position="751"/>
        <end position="778"/>
    </location>
</feature>
<dbReference type="Proteomes" id="UP000054937">
    <property type="component" value="Unassembled WGS sequence"/>
</dbReference>
<accession>A0A0V0QEH6</accession>
<dbReference type="AlphaFoldDB" id="A0A0V0QEH6"/>
<dbReference type="Pfam" id="PF14644">
    <property type="entry name" value="DUF4456"/>
    <property type="match status" value="1"/>
</dbReference>
<feature type="region of interest" description="Disordered" evidence="2">
    <location>
        <begin position="369"/>
        <end position="460"/>
    </location>
</feature>
<dbReference type="PANTHER" id="PTHR21444:SF14">
    <property type="entry name" value="COILED-COIL DOMAIN-CONTAINING PROTEIN 180"/>
    <property type="match status" value="1"/>
</dbReference>
<dbReference type="Pfam" id="PF14643">
    <property type="entry name" value="DUF4455"/>
    <property type="match status" value="1"/>
</dbReference>
<dbReference type="InterPro" id="IPR028089">
    <property type="entry name" value="DUF4455"/>
</dbReference>
<sequence>MKLLIFFLKTLIKDIFDRRVHFLNKLVGCEMRYLSKAIVDKWIEDVKAYNDKAQQVYDDCFNELMKESERSNMHCMERYGNLEDRLKYIGFLEEEELQQLLREKCYVIVEKLLEDSKEQMKKAINYVEDADLRTNELLLNIGRWFSKIGKQNDLHKQNYQKMDFDYQLMQANMEDQNDENIDNLNEEFEKIKEELRTALHHPKLDEILEKCFGHIDKIEEEYRDVHEKKLKLVEQHPGMVIELFKKQEKSQIELFEFLDLEKKEELEARNLKRAQEKARIRFLKEKKQKEEEEERLAEEQASKKGGKKPAPKKVDQKKQQAEQEQREKEILEEIGVEKVEEFITPMDQKFVLPQSMKQFAEKFYEIKEEMTEEEEQQKKEEEARLAKEKQEEEERLAKEREEQEKLNKGKKPANNNNKIKSGQKLDEQANQEEENLLLQQDETPPVEADHIEEPPVDPEGAPIFDKDYIIKVEQVVEIFQSTLQRLFKYINQKCQQGIEEAKLADNDFIENSILILDERLKAHYPLKGKVEVEIYQVRSSQITNHKKRYERHARATIDKIDLQTEHFNFLLETGLDDTKEYETEIKKCLERLPTGHTLAKLQGILNTAREHQFKFQQKIEESMQNLHALADDEVIFLLNKNEEFLRESRLFQDGGEYDIQEVEWYREMLKEINQQLEDQKEKRKLRVQELEEYMNNKKIQLLQDFEKQYQVTIEELSAKDGTGKRYGRPRRLAQEKTREEMNKCEKSQEVINGFLEQIRQYYDEYQETKQNLDIYLDNQDKKQFARRVEETLIALRACIGRYQIHIQALKEDSKAQEMVRVSFDEQKWDIIQSEEEIQEDQERQELELENLGPLFYQKDQKKLLENFQEIEKIVIAEAQPLYTGEKARFLTGADKIPDYLRTYLQGMQKKASDFRLQCIRDLRNSCEELSELTPKISEMILQSTYYKYFAQEEFENGQIRGEFEQKKGENEEKKQKHMFELRPNLSNPCIKNELDALLQNEKLRLHSFLEIVEKTKIQSLDRQFEISNSFFKALMHHFEFLAVYYDSLILWEDFIKLPGDEDIQKKHQNLKVLLRLSG</sequence>
<feature type="region of interest" description="Disordered" evidence="2">
    <location>
        <begin position="291"/>
        <end position="329"/>
    </location>
</feature>
<reference evidence="5 6" key="1">
    <citation type="journal article" date="2015" name="Sci. Rep.">
        <title>Genome of the facultative scuticociliatosis pathogen Pseudocohnilembus persalinus provides insight into its virulence through horizontal gene transfer.</title>
        <authorList>
            <person name="Xiong J."/>
            <person name="Wang G."/>
            <person name="Cheng J."/>
            <person name="Tian M."/>
            <person name="Pan X."/>
            <person name="Warren A."/>
            <person name="Jiang C."/>
            <person name="Yuan D."/>
            <person name="Miao W."/>
        </authorList>
    </citation>
    <scope>NUCLEOTIDE SEQUENCE [LARGE SCALE GENOMIC DNA]</scope>
    <source>
        <strain evidence="5">36N120E</strain>
    </source>
</reference>
<feature type="coiled-coil region" evidence="1">
    <location>
        <begin position="659"/>
        <end position="696"/>
    </location>
</feature>
<keyword evidence="1" id="KW-0175">Coiled coil</keyword>
<protein>
    <submittedName>
        <fullName evidence="5">Uncharacterized protein</fullName>
    </submittedName>
</protein>
<evidence type="ECO:0000256" key="1">
    <source>
        <dbReference type="SAM" id="Coils"/>
    </source>
</evidence>
<keyword evidence="6" id="KW-1185">Reference proteome</keyword>
<organism evidence="5 6">
    <name type="scientific">Pseudocohnilembus persalinus</name>
    <name type="common">Ciliate</name>
    <dbReference type="NCBI Taxonomy" id="266149"/>
    <lineage>
        <taxon>Eukaryota</taxon>
        <taxon>Sar</taxon>
        <taxon>Alveolata</taxon>
        <taxon>Ciliophora</taxon>
        <taxon>Intramacronucleata</taxon>
        <taxon>Oligohymenophorea</taxon>
        <taxon>Scuticociliatia</taxon>
        <taxon>Philasterida</taxon>
        <taxon>Pseudocohnilembidae</taxon>
        <taxon>Pseudocohnilembus</taxon>
    </lineage>
</organism>
<feature type="compositionally biased region" description="Basic and acidic residues" evidence="2">
    <location>
        <begin position="312"/>
        <end position="329"/>
    </location>
</feature>
<evidence type="ECO:0000256" key="2">
    <source>
        <dbReference type="SAM" id="MobiDB-lite"/>
    </source>
</evidence>
<evidence type="ECO:0000259" key="4">
    <source>
        <dbReference type="Pfam" id="PF14644"/>
    </source>
</evidence>
<feature type="domain" description="DUF4455" evidence="3">
    <location>
        <begin position="13"/>
        <end position="262"/>
    </location>
</feature>
<comment type="caution">
    <text evidence="5">The sequence shown here is derived from an EMBL/GenBank/DDBJ whole genome shotgun (WGS) entry which is preliminary data.</text>
</comment>
<dbReference type="PANTHER" id="PTHR21444">
    <property type="entry name" value="COILED-COIL DOMAIN-CONTAINING PROTEIN 180"/>
    <property type="match status" value="1"/>
</dbReference>
<feature type="domain" description="DUF4456" evidence="4">
    <location>
        <begin position="875"/>
        <end position="1075"/>
    </location>
</feature>
<dbReference type="InterPro" id="IPR027914">
    <property type="entry name" value="DUF4456"/>
</dbReference>
<dbReference type="OrthoDB" id="431588at2759"/>
<dbReference type="OMA" id="KAHYPLK"/>
<dbReference type="EMBL" id="LDAU01000185">
    <property type="protein sequence ID" value="KRX00539.1"/>
    <property type="molecule type" value="Genomic_DNA"/>
</dbReference>
<proteinExistence type="predicted"/>
<evidence type="ECO:0000313" key="6">
    <source>
        <dbReference type="Proteomes" id="UP000054937"/>
    </source>
</evidence>
<feature type="compositionally biased region" description="Basic and acidic residues" evidence="2">
    <location>
        <begin position="376"/>
        <end position="407"/>
    </location>
</feature>
<dbReference type="InParanoid" id="A0A0V0QEH6"/>
<name>A0A0V0QEH6_PSEPJ</name>